<evidence type="ECO:0008006" key="4">
    <source>
        <dbReference type="Google" id="ProtNLM"/>
    </source>
</evidence>
<feature type="signal peptide" evidence="1">
    <location>
        <begin position="1"/>
        <end position="18"/>
    </location>
</feature>
<gene>
    <name evidence="2" type="ORF">PQ465_04135</name>
</gene>
<dbReference type="Proteomes" id="UP001221558">
    <property type="component" value="Chromosome"/>
</dbReference>
<evidence type="ECO:0000256" key="1">
    <source>
        <dbReference type="SAM" id="SignalP"/>
    </source>
</evidence>
<evidence type="ECO:0000313" key="3">
    <source>
        <dbReference type="Proteomes" id="UP001221558"/>
    </source>
</evidence>
<name>A0ABY7WJ15_9SPHI</name>
<dbReference type="PROSITE" id="PS51257">
    <property type="entry name" value="PROKAR_LIPOPROTEIN"/>
    <property type="match status" value="1"/>
</dbReference>
<reference evidence="2 3" key="1">
    <citation type="submission" date="2023-02" db="EMBL/GenBank/DDBJ databases">
        <title>Genome sequence of Sphingobacterium sp. KACC 22765.</title>
        <authorList>
            <person name="Kim S."/>
            <person name="Heo J."/>
            <person name="Kwon S.-W."/>
        </authorList>
    </citation>
    <scope>NUCLEOTIDE SEQUENCE [LARGE SCALE GENOMIC DNA]</scope>
    <source>
        <strain evidence="2 3">KACC 22765</strain>
    </source>
</reference>
<proteinExistence type="predicted"/>
<dbReference type="RefSeq" id="WP_274268286.1">
    <property type="nucleotide sequence ID" value="NZ_CP117880.1"/>
</dbReference>
<keyword evidence="1" id="KW-0732">Signal</keyword>
<evidence type="ECO:0000313" key="2">
    <source>
        <dbReference type="EMBL" id="WDF69572.1"/>
    </source>
</evidence>
<sequence>MKVYGLLLLLLICSCEPAQDPPAVSFYYWKTTFKLDPVERTALAENSSEKLYLRYFDVGLSQGKPFPISAIIFKERPTQTIIPVVYIKNEVLLQDNISVSLLAKQISDYIQQINKHQKLTTQELQIDCDWTLTSKARFFALLEALKKLVNGPLSATIRLHQVKYFEKTGIPPVDYGVLMYYNMGKLSPNMTNSIYDSKTAAGYLRSLLVYPLALKIALPIFGWGVHIRQGKVINLLNRLSAEALADTHVFERQTDGKYKILQDGSYFGQLFVAGDLIKLEAIDTPTLDQMATELNKHINNKPTEIIFYDLDQTNIQHYAHDLFQKTAARFH</sequence>
<accession>A0ABY7WJ15</accession>
<keyword evidence="3" id="KW-1185">Reference proteome</keyword>
<organism evidence="2 3">
    <name type="scientific">Sphingobacterium oryzagri</name>
    <dbReference type="NCBI Taxonomy" id="3025669"/>
    <lineage>
        <taxon>Bacteria</taxon>
        <taxon>Pseudomonadati</taxon>
        <taxon>Bacteroidota</taxon>
        <taxon>Sphingobacteriia</taxon>
        <taxon>Sphingobacteriales</taxon>
        <taxon>Sphingobacteriaceae</taxon>
        <taxon>Sphingobacterium</taxon>
    </lineage>
</organism>
<feature type="chain" id="PRO_5046173007" description="Lipoprotein" evidence="1">
    <location>
        <begin position="19"/>
        <end position="331"/>
    </location>
</feature>
<dbReference type="EMBL" id="CP117880">
    <property type="protein sequence ID" value="WDF69572.1"/>
    <property type="molecule type" value="Genomic_DNA"/>
</dbReference>
<protein>
    <recommendedName>
        <fullName evidence="4">Lipoprotein</fullName>
    </recommendedName>
</protein>